<dbReference type="Proteomes" id="UP000010808">
    <property type="component" value="Chromosome"/>
</dbReference>
<feature type="region of interest" description="Disordered" evidence="1">
    <location>
        <begin position="105"/>
        <end position="148"/>
    </location>
</feature>
<dbReference type="HOGENOM" id="CLU_555207_0_0_7"/>
<dbReference type="EMBL" id="FO203522">
    <property type="protein sequence ID" value="CCO24675.1"/>
    <property type="molecule type" value="Genomic_DNA"/>
</dbReference>
<feature type="transmembrane region" description="Helical" evidence="2">
    <location>
        <begin position="6"/>
        <end position="28"/>
    </location>
</feature>
<keyword evidence="4" id="KW-1185">Reference proteome</keyword>
<keyword evidence="2" id="KW-1133">Transmembrane helix</keyword>
<evidence type="ECO:0000256" key="1">
    <source>
        <dbReference type="SAM" id="MobiDB-lite"/>
    </source>
</evidence>
<organism evidence="3 4">
    <name type="scientific">Maridesulfovibrio hydrothermalis AM13 = DSM 14728</name>
    <dbReference type="NCBI Taxonomy" id="1121451"/>
    <lineage>
        <taxon>Bacteria</taxon>
        <taxon>Pseudomonadati</taxon>
        <taxon>Thermodesulfobacteriota</taxon>
        <taxon>Desulfovibrionia</taxon>
        <taxon>Desulfovibrionales</taxon>
        <taxon>Desulfovibrionaceae</taxon>
        <taxon>Maridesulfovibrio</taxon>
    </lineage>
</organism>
<gene>
    <name evidence="3" type="ORF">DESAM_22408</name>
</gene>
<dbReference type="PATRIC" id="fig|1121451.3.peg.2624"/>
<keyword evidence="2" id="KW-0472">Membrane</keyword>
<sequence length="491" mass="54237">MRYLAVFLSLLMHVLIVLILFNSTFLILESRSGHFDIELVTLQKKGNEEVSVHKSIVAESKADEVDISSIASEQTKKVPARPAIKDAKETHANLRSRGYKAALSKRLRDERKAQRTVQSESDVNKPVQLNQSRPDHLASVASPESVVIDKKPPPSNAIVLKQGKAVTIGNTTITLKRGAEGRSLGSLAGYGFGEDDFRGHYETFAGRQVVIIDARQEYGRLVLYDRKTGLTRKLKKSDFGEFIYTYGPSFEEDEPIEGSVVFLPGDEHWIHRFMWLPADESAEYPVKGRVDDFKSSDNAEQGKMFVPAAEGSYPAIILAKFGAEIPPARFSEVARHLCGRGVVVLTVESLDEVVLARAVKKLGCSAKVDPAKIGIWLRGYKPEKIPRIRLHAGRFGFVVLTIDSPGAGLYPERVASVIPDRVPTFIGFRNVGVDWKVVIPVMLTGFQSAPHQLIILDETSPVLEKAGTELDWIDSLSGDFVSSISAWLDSQ</sequence>
<accession>L0REQ4</accession>
<dbReference type="RefSeq" id="WP_015337275.1">
    <property type="nucleotide sequence ID" value="NC_020055.1"/>
</dbReference>
<dbReference type="OrthoDB" id="5457793at2"/>
<protein>
    <submittedName>
        <fullName evidence="3">Uncharacterized protein</fullName>
    </submittedName>
</protein>
<dbReference type="eggNOG" id="COG1073">
    <property type="taxonomic scope" value="Bacteria"/>
</dbReference>
<name>L0REQ4_9BACT</name>
<proteinExistence type="predicted"/>
<feature type="compositionally biased region" description="Polar residues" evidence="1">
    <location>
        <begin position="115"/>
        <end position="132"/>
    </location>
</feature>
<evidence type="ECO:0000256" key="2">
    <source>
        <dbReference type="SAM" id="Phobius"/>
    </source>
</evidence>
<evidence type="ECO:0000313" key="3">
    <source>
        <dbReference type="EMBL" id="CCO24675.1"/>
    </source>
</evidence>
<dbReference type="AlphaFoldDB" id="L0REQ4"/>
<reference evidence="3 4" key="1">
    <citation type="submission" date="2012-10" db="EMBL/GenBank/DDBJ databases">
        <authorList>
            <person name="Genoscope - CEA"/>
        </authorList>
    </citation>
    <scope>NUCLEOTIDE SEQUENCE [LARGE SCALE GENOMIC DNA]</scope>
    <source>
        <strain evidence="4">AM13 / DSM 14728</strain>
    </source>
</reference>
<evidence type="ECO:0000313" key="4">
    <source>
        <dbReference type="Proteomes" id="UP000010808"/>
    </source>
</evidence>
<keyword evidence="2" id="KW-0812">Transmembrane</keyword>
<dbReference type="KEGG" id="dhy:DESAM_22408"/>